<dbReference type="Proteomes" id="UP000038009">
    <property type="component" value="Unassembled WGS sequence"/>
</dbReference>
<sequence>MSDGERFRFFYRGKAYLIPQDYIDDEHPGGGDAIWPWVNKDMTDAFDDADHSLGALELLEEYLDEDYDPHEDSLAAAVAAAAIECESNDEDLQKVSLTETTDPAVAPPSPVKVGRGEAAVSVVVSTAVAAVVVIAAVAVMSKVMRKHR</sequence>
<dbReference type="SUPFAM" id="SSF55856">
    <property type="entry name" value="Cytochrome b5-like heme/steroid binding domain"/>
    <property type="match status" value="1"/>
</dbReference>
<keyword evidence="1" id="KW-1133">Transmembrane helix</keyword>
<evidence type="ECO:0000256" key="1">
    <source>
        <dbReference type="SAM" id="Phobius"/>
    </source>
</evidence>
<evidence type="ECO:0000313" key="4">
    <source>
        <dbReference type="Proteomes" id="UP000038009"/>
    </source>
</evidence>
<dbReference type="VEuPathDB" id="TriTrypDB:Lsey_0168_0110"/>
<name>A0A0N1PDM0_LEPSE</name>
<evidence type="ECO:0000259" key="2">
    <source>
        <dbReference type="Pfam" id="PF00173"/>
    </source>
</evidence>
<reference evidence="3 4" key="1">
    <citation type="journal article" date="2015" name="PLoS Pathog.">
        <title>Leptomonas seymouri: Adaptations to the Dixenous Life Cycle Analyzed by Genome Sequencing, Transcriptome Profiling and Co-infection with Leishmania donovani.</title>
        <authorList>
            <person name="Kraeva N."/>
            <person name="Butenko A."/>
            <person name="Hlavacova J."/>
            <person name="Kostygov A."/>
            <person name="Myskova J."/>
            <person name="Grybchuk D."/>
            <person name="Lestinova T."/>
            <person name="Votypka J."/>
            <person name="Volf P."/>
            <person name="Opperdoes F."/>
            <person name="Flegontov P."/>
            <person name="Lukes J."/>
            <person name="Yurchenko V."/>
        </authorList>
    </citation>
    <scope>NUCLEOTIDE SEQUENCE [LARGE SCALE GENOMIC DNA]</scope>
    <source>
        <strain evidence="3 4">ATCC 30220</strain>
    </source>
</reference>
<evidence type="ECO:0000313" key="3">
    <source>
        <dbReference type="EMBL" id="KPI85764.1"/>
    </source>
</evidence>
<protein>
    <recommendedName>
        <fullName evidence="2">Cytochrome b5 heme-binding domain-containing protein</fullName>
    </recommendedName>
</protein>
<dbReference type="EMBL" id="LJSK01000168">
    <property type="protein sequence ID" value="KPI85764.1"/>
    <property type="molecule type" value="Genomic_DNA"/>
</dbReference>
<dbReference type="InterPro" id="IPR036400">
    <property type="entry name" value="Cyt_B5-like_heme/steroid_sf"/>
</dbReference>
<keyword evidence="4" id="KW-1185">Reference proteome</keyword>
<dbReference type="InterPro" id="IPR001199">
    <property type="entry name" value="Cyt_B5-like_heme/steroid-bd"/>
</dbReference>
<gene>
    <name evidence="3" type="ORF">ABL78_5182</name>
</gene>
<keyword evidence="1" id="KW-0812">Transmembrane</keyword>
<keyword evidence="1" id="KW-0472">Membrane</keyword>
<dbReference type="Pfam" id="PF00173">
    <property type="entry name" value="Cyt-b5"/>
    <property type="match status" value="1"/>
</dbReference>
<organism evidence="3 4">
    <name type="scientific">Leptomonas seymouri</name>
    <dbReference type="NCBI Taxonomy" id="5684"/>
    <lineage>
        <taxon>Eukaryota</taxon>
        <taxon>Discoba</taxon>
        <taxon>Euglenozoa</taxon>
        <taxon>Kinetoplastea</taxon>
        <taxon>Metakinetoplastina</taxon>
        <taxon>Trypanosomatida</taxon>
        <taxon>Trypanosomatidae</taxon>
        <taxon>Leishmaniinae</taxon>
        <taxon>Leptomonas</taxon>
    </lineage>
</organism>
<feature type="domain" description="Cytochrome b5 heme-binding" evidence="2">
    <location>
        <begin position="21"/>
        <end position="63"/>
    </location>
</feature>
<comment type="caution">
    <text evidence="3">The sequence shown here is derived from an EMBL/GenBank/DDBJ whole genome shotgun (WGS) entry which is preliminary data.</text>
</comment>
<dbReference type="OrthoDB" id="260519at2759"/>
<dbReference type="AlphaFoldDB" id="A0A0N1PDM0"/>
<proteinExistence type="predicted"/>
<feature type="transmembrane region" description="Helical" evidence="1">
    <location>
        <begin position="118"/>
        <end position="140"/>
    </location>
</feature>
<accession>A0A0N1PDM0</accession>
<dbReference type="Gene3D" id="3.10.120.10">
    <property type="entry name" value="Cytochrome b5-like heme/steroid binding domain"/>
    <property type="match status" value="1"/>
</dbReference>